<dbReference type="Pfam" id="PF12802">
    <property type="entry name" value="MarR_2"/>
    <property type="match status" value="1"/>
</dbReference>
<protein>
    <submittedName>
        <fullName evidence="2">MarR family transcriptional regulator</fullName>
    </submittedName>
</protein>
<gene>
    <name evidence="2" type="ORF">F0A16_19150</name>
</gene>
<dbReference type="PANTHER" id="PTHR33164">
    <property type="entry name" value="TRANSCRIPTIONAL REGULATOR, MARR FAMILY"/>
    <property type="match status" value="1"/>
</dbReference>
<keyword evidence="3" id="KW-1185">Reference proteome</keyword>
<dbReference type="InterPro" id="IPR036390">
    <property type="entry name" value="WH_DNA-bd_sf"/>
</dbReference>
<organism evidence="2 3">
    <name type="scientific">Salinicola corii</name>
    <dbReference type="NCBI Taxonomy" id="2606937"/>
    <lineage>
        <taxon>Bacteria</taxon>
        <taxon>Pseudomonadati</taxon>
        <taxon>Pseudomonadota</taxon>
        <taxon>Gammaproteobacteria</taxon>
        <taxon>Oceanospirillales</taxon>
        <taxon>Halomonadaceae</taxon>
        <taxon>Salinicola</taxon>
    </lineage>
</organism>
<dbReference type="InterPro" id="IPR039422">
    <property type="entry name" value="MarR/SlyA-like"/>
</dbReference>
<sequence length="158" mass="17739">MTSPSVMWQSLKGVFESVEHQIAKSLQRQHGLGLTEYRALHLLAAEPDAELRMQELAKRLGLNQSSVTRLVERMERNGHTIRDVCPDDKRGVYTVITKRGRQIHAEASQDYDSFLEAALDETSQTKTSSEIVSCLRQILACHGSPEHATEREDVVGKP</sequence>
<dbReference type="GO" id="GO:0006950">
    <property type="term" value="P:response to stress"/>
    <property type="evidence" value="ECO:0007669"/>
    <property type="project" value="TreeGrafter"/>
</dbReference>
<dbReference type="GO" id="GO:0003700">
    <property type="term" value="F:DNA-binding transcription factor activity"/>
    <property type="evidence" value="ECO:0007669"/>
    <property type="project" value="InterPro"/>
</dbReference>
<evidence type="ECO:0000313" key="2">
    <source>
        <dbReference type="EMBL" id="KAA0015817.1"/>
    </source>
</evidence>
<dbReference type="InterPro" id="IPR036388">
    <property type="entry name" value="WH-like_DNA-bd_sf"/>
</dbReference>
<dbReference type="AlphaFoldDB" id="A0A640W845"/>
<name>A0A640W845_9GAMM</name>
<dbReference type="EMBL" id="VTPX01000016">
    <property type="protein sequence ID" value="KAA0015817.1"/>
    <property type="molecule type" value="Genomic_DNA"/>
</dbReference>
<comment type="caution">
    <text evidence="2">The sequence shown here is derived from an EMBL/GenBank/DDBJ whole genome shotgun (WGS) entry which is preliminary data.</text>
</comment>
<dbReference type="InterPro" id="IPR000835">
    <property type="entry name" value="HTH_MarR-typ"/>
</dbReference>
<dbReference type="SMART" id="SM00347">
    <property type="entry name" value="HTH_MARR"/>
    <property type="match status" value="1"/>
</dbReference>
<dbReference type="PANTHER" id="PTHR33164:SF99">
    <property type="entry name" value="MARR FAMILY REGULATORY PROTEIN"/>
    <property type="match status" value="1"/>
</dbReference>
<accession>A0A640W845</accession>
<dbReference type="PRINTS" id="PR00598">
    <property type="entry name" value="HTHMARR"/>
</dbReference>
<evidence type="ECO:0000313" key="3">
    <source>
        <dbReference type="Proteomes" id="UP000466024"/>
    </source>
</evidence>
<dbReference type="RefSeq" id="WP_149437252.1">
    <property type="nucleotide sequence ID" value="NZ_VTPX01000016.1"/>
</dbReference>
<proteinExistence type="predicted"/>
<feature type="domain" description="HTH marR-type" evidence="1">
    <location>
        <begin position="4"/>
        <end position="140"/>
    </location>
</feature>
<dbReference type="PROSITE" id="PS50995">
    <property type="entry name" value="HTH_MARR_2"/>
    <property type="match status" value="1"/>
</dbReference>
<dbReference type="Proteomes" id="UP000466024">
    <property type="component" value="Unassembled WGS sequence"/>
</dbReference>
<evidence type="ECO:0000259" key="1">
    <source>
        <dbReference type="PROSITE" id="PS50995"/>
    </source>
</evidence>
<dbReference type="Gene3D" id="1.10.10.10">
    <property type="entry name" value="Winged helix-like DNA-binding domain superfamily/Winged helix DNA-binding domain"/>
    <property type="match status" value="1"/>
</dbReference>
<dbReference type="SUPFAM" id="SSF46785">
    <property type="entry name" value="Winged helix' DNA-binding domain"/>
    <property type="match status" value="1"/>
</dbReference>
<reference evidence="2 3" key="1">
    <citation type="submission" date="2019-08" db="EMBL/GenBank/DDBJ databases">
        <title>Bioinformatics analysis of the strain L3 and L5.</title>
        <authorList>
            <person name="Li X."/>
        </authorList>
    </citation>
    <scope>NUCLEOTIDE SEQUENCE [LARGE SCALE GENOMIC DNA]</scope>
    <source>
        <strain evidence="2 3">L3</strain>
    </source>
</reference>